<dbReference type="Proteomes" id="UP000233781">
    <property type="component" value="Unassembled WGS sequence"/>
</dbReference>
<evidence type="ECO:0000256" key="1">
    <source>
        <dbReference type="SAM" id="Phobius"/>
    </source>
</evidence>
<proteinExistence type="predicted"/>
<keyword evidence="1" id="KW-0472">Membrane</keyword>
<reference evidence="2 3" key="1">
    <citation type="submission" date="2017-12" db="EMBL/GenBank/DDBJ databases">
        <title>Sequencing the genomes of 1000 Actinobacteria strains.</title>
        <authorList>
            <person name="Klenk H.-P."/>
        </authorList>
    </citation>
    <scope>NUCLEOTIDE SEQUENCE [LARGE SCALE GENOMIC DNA]</scope>
    <source>
        <strain evidence="2 3">DSM 12806</strain>
    </source>
</reference>
<feature type="transmembrane region" description="Helical" evidence="1">
    <location>
        <begin position="12"/>
        <end position="41"/>
    </location>
</feature>
<dbReference type="InterPro" id="IPR009476">
    <property type="entry name" value="DUF1097"/>
</dbReference>
<organism evidence="2 3">
    <name type="scientific">Phycicoccus duodecadis</name>
    <dbReference type="NCBI Taxonomy" id="173053"/>
    <lineage>
        <taxon>Bacteria</taxon>
        <taxon>Bacillati</taxon>
        <taxon>Actinomycetota</taxon>
        <taxon>Actinomycetes</taxon>
        <taxon>Micrococcales</taxon>
        <taxon>Intrasporangiaceae</taxon>
        <taxon>Phycicoccus</taxon>
    </lineage>
</organism>
<accession>A0A2N3YIX1</accession>
<keyword evidence="1" id="KW-1133">Transmembrane helix</keyword>
<gene>
    <name evidence="2" type="ORF">ATL31_1626</name>
</gene>
<dbReference type="OrthoDB" id="8588554at2"/>
<sequence length="167" mass="16936">MKNYLGVAVSIGVLAGIWTQLSVTLGLVTWIAFVIWAGFYAAGAHRDGFVRVLASALSGVVYGWLAVWFAGAVTFPGALAVAVAVIAALMCLQAGWHVLSFIPGAFFGAASFFGNGAAFWSTVLAIVLGGVFGWASAVAGARIQDALTRRVSAPPPAAAPPSAPAAA</sequence>
<comment type="caution">
    <text evidence="2">The sequence shown here is derived from an EMBL/GenBank/DDBJ whole genome shotgun (WGS) entry which is preliminary data.</text>
</comment>
<keyword evidence="3" id="KW-1185">Reference proteome</keyword>
<dbReference type="Pfam" id="PF06496">
    <property type="entry name" value="DUF1097"/>
    <property type="match status" value="1"/>
</dbReference>
<name>A0A2N3YIX1_9MICO</name>
<protein>
    <submittedName>
        <fullName evidence="2">Uncharacterized protein DUF1097</fullName>
    </submittedName>
</protein>
<evidence type="ECO:0000313" key="3">
    <source>
        <dbReference type="Proteomes" id="UP000233781"/>
    </source>
</evidence>
<dbReference type="RefSeq" id="WP_101395315.1">
    <property type="nucleotide sequence ID" value="NZ_PJNE01000001.1"/>
</dbReference>
<dbReference type="AlphaFoldDB" id="A0A2N3YIX1"/>
<dbReference type="EMBL" id="PJNE01000001">
    <property type="protein sequence ID" value="PKW26804.1"/>
    <property type="molecule type" value="Genomic_DNA"/>
</dbReference>
<feature type="transmembrane region" description="Helical" evidence="1">
    <location>
        <begin position="61"/>
        <end position="89"/>
    </location>
</feature>
<evidence type="ECO:0000313" key="2">
    <source>
        <dbReference type="EMBL" id="PKW26804.1"/>
    </source>
</evidence>
<keyword evidence="1" id="KW-0812">Transmembrane</keyword>
<feature type="transmembrane region" description="Helical" evidence="1">
    <location>
        <begin position="119"/>
        <end position="141"/>
    </location>
</feature>